<name>A0A7V8SWK2_9BACT</name>
<reference evidence="2" key="1">
    <citation type="submission" date="2020-06" db="EMBL/GenBank/DDBJ databases">
        <title>Legume-microbial interactions unlock mineral nutrients during tropical forest succession.</title>
        <authorList>
            <person name="Epihov D.Z."/>
        </authorList>
    </citation>
    <scope>NUCLEOTIDE SEQUENCE [LARGE SCALE GENOMIC DNA]</scope>
    <source>
        <strain evidence="2">Pan2503</strain>
    </source>
</reference>
<dbReference type="EMBL" id="JACDQQ010000830">
    <property type="protein sequence ID" value="MBA0085034.1"/>
    <property type="molecule type" value="Genomic_DNA"/>
</dbReference>
<dbReference type="PANTHER" id="PTHR33619:SF3">
    <property type="entry name" value="POLYSACCHARIDE EXPORT PROTEIN GFCE-RELATED"/>
    <property type="match status" value="1"/>
</dbReference>
<evidence type="ECO:0000259" key="1">
    <source>
        <dbReference type="Pfam" id="PF10531"/>
    </source>
</evidence>
<dbReference type="Pfam" id="PF10531">
    <property type="entry name" value="SLBB"/>
    <property type="match status" value="1"/>
</dbReference>
<sequence>MKISDLIRSAGGLVRGANPLGGDLTHYATTAETPRQVASQTVDVSSALAGEKSADLTLRDGDVLTVPERTGWRNVGASVTIRGEVARPGVYGVQLGERLSSLLERAGGLLPTAYPQAAVFERISVYESQQKGRQELIERLERESVVVKAAVSTAGIEEAALQQAAIEQRQRILDALRRAPISGRLVIHPHPEQKGFAGSADDIELRAGDSLKIPKVPGFVLIVGQVYNSNAITFTPGKKASWYLSQSGGATRLANTGAIFIIRANGSVTSGRNEMSYGVLSSEVGPGDTIVVPEKVIVGGSGWKDVAATAQMAEAAALLGAMGIP</sequence>
<proteinExistence type="predicted"/>
<protein>
    <submittedName>
        <fullName evidence="2">SLBB domain-containing protein</fullName>
    </submittedName>
</protein>
<dbReference type="GO" id="GO:0015159">
    <property type="term" value="F:polysaccharide transmembrane transporter activity"/>
    <property type="evidence" value="ECO:0007669"/>
    <property type="project" value="InterPro"/>
</dbReference>
<feature type="domain" description="Soluble ligand binding" evidence="1">
    <location>
        <begin position="79"/>
        <end position="123"/>
    </location>
</feature>
<keyword evidence="3" id="KW-1185">Reference proteome</keyword>
<dbReference type="InterPro" id="IPR049712">
    <property type="entry name" value="Poly_export"/>
</dbReference>
<comment type="caution">
    <text evidence="2">The sequence shown here is derived from an EMBL/GenBank/DDBJ whole genome shotgun (WGS) entry which is preliminary data.</text>
</comment>
<feature type="non-terminal residue" evidence="2">
    <location>
        <position position="1"/>
    </location>
</feature>
<dbReference type="Proteomes" id="UP000567293">
    <property type="component" value="Unassembled WGS sequence"/>
</dbReference>
<dbReference type="AlphaFoldDB" id="A0A7V8SWK2"/>
<organism evidence="2 3">
    <name type="scientific">Candidatus Acidiferrum panamense</name>
    <dbReference type="NCBI Taxonomy" id="2741543"/>
    <lineage>
        <taxon>Bacteria</taxon>
        <taxon>Pseudomonadati</taxon>
        <taxon>Acidobacteriota</taxon>
        <taxon>Terriglobia</taxon>
        <taxon>Candidatus Acidiferrales</taxon>
        <taxon>Candidatus Acidiferrum</taxon>
    </lineage>
</organism>
<accession>A0A7V8SWK2</accession>
<dbReference type="PANTHER" id="PTHR33619">
    <property type="entry name" value="POLYSACCHARIDE EXPORT PROTEIN GFCE-RELATED"/>
    <property type="match status" value="1"/>
</dbReference>
<gene>
    <name evidence="2" type="ORF">HRJ53_08560</name>
</gene>
<evidence type="ECO:0000313" key="3">
    <source>
        <dbReference type="Proteomes" id="UP000567293"/>
    </source>
</evidence>
<dbReference type="Gene3D" id="3.10.560.10">
    <property type="entry name" value="Outer membrane lipoprotein wza domain like"/>
    <property type="match status" value="3"/>
</dbReference>
<dbReference type="InterPro" id="IPR019554">
    <property type="entry name" value="Soluble_ligand-bd"/>
</dbReference>
<evidence type="ECO:0000313" key="2">
    <source>
        <dbReference type="EMBL" id="MBA0085034.1"/>
    </source>
</evidence>